<dbReference type="RefSeq" id="WP_207845476.1">
    <property type="nucleotide sequence ID" value="NZ_JAFVMH010000002.1"/>
</dbReference>
<dbReference type="Gene3D" id="3.40.50.720">
    <property type="entry name" value="NAD(P)-binding Rossmann-like Domain"/>
    <property type="match status" value="2"/>
</dbReference>
<dbReference type="Pfam" id="PF02826">
    <property type="entry name" value="2-Hacid_dh_C"/>
    <property type="match status" value="1"/>
</dbReference>
<gene>
    <name evidence="4" type="ORF">J2D77_06670</name>
</gene>
<dbReference type="InterPro" id="IPR036291">
    <property type="entry name" value="NAD(P)-bd_dom_sf"/>
</dbReference>
<dbReference type="InterPro" id="IPR006140">
    <property type="entry name" value="D-isomer_DH_NAD-bd"/>
</dbReference>
<protein>
    <submittedName>
        <fullName evidence="4">Glyoxylate/hydroxypyruvate reductase A</fullName>
    </submittedName>
</protein>
<organism evidence="4 5">
    <name type="scientific">Acetobacter garciniae</name>
    <dbReference type="NCBI Taxonomy" id="2817435"/>
    <lineage>
        <taxon>Bacteria</taxon>
        <taxon>Pseudomonadati</taxon>
        <taxon>Pseudomonadota</taxon>
        <taxon>Alphaproteobacteria</taxon>
        <taxon>Acetobacterales</taxon>
        <taxon>Acetobacteraceae</taxon>
        <taxon>Acetobacter</taxon>
    </lineage>
</organism>
<evidence type="ECO:0000256" key="2">
    <source>
        <dbReference type="ARBA" id="ARBA00023027"/>
    </source>
</evidence>
<dbReference type="CDD" id="cd12164">
    <property type="entry name" value="GDH_like_2"/>
    <property type="match status" value="1"/>
</dbReference>
<reference evidence="4" key="1">
    <citation type="submission" date="2021-03" db="EMBL/GenBank/DDBJ databases">
        <title>The complete genome sequence of Acetobacter sp. TBRC 12339.</title>
        <authorList>
            <person name="Charoenyingcharoen P."/>
            <person name="Yukphan P."/>
        </authorList>
    </citation>
    <scope>NUCLEOTIDE SEQUENCE</scope>
    <source>
        <strain evidence="4">TBRC 12339</strain>
    </source>
</reference>
<evidence type="ECO:0000259" key="3">
    <source>
        <dbReference type="Pfam" id="PF02826"/>
    </source>
</evidence>
<comment type="caution">
    <text evidence="4">The sequence shown here is derived from an EMBL/GenBank/DDBJ whole genome shotgun (WGS) entry which is preliminary data.</text>
</comment>
<proteinExistence type="predicted"/>
<dbReference type="GO" id="GO:0051287">
    <property type="term" value="F:NAD binding"/>
    <property type="evidence" value="ECO:0007669"/>
    <property type="project" value="InterPro"/>
</dbReference>
<dbReference type="PANTHER" id="PTHR43333:SF1">
    <property type="entry name" value="D-ISOMER SPECIFIC 2-HYDROXYACID DEHYDROGENASE NAD-BINDING DOMAIN-CONTAINING PROTEIN"/>
    <property type="match status" value="1"/>
</dbReference>
<dbReference type="Proteomes" id="UP000664073">
    <property type="component" value="Unassembled WGS sequence"/>
</dbReference>
<evidence type="ECO:0000313" key="5">
    <source>
        <dbReference type="Proteomes" id="UP000664073"/>
    </source>
</evidence>
<evidence type="ECO:0000313" key="4">
    <source>
        <dbReference type="EMBL" id="MBO1324833.1"/>
    </source>
</evidence>
<keyword evidence="2" id="KW-0520">NAD</keyword>
<keyword evidence="1" id="KW-0560">Oxidoreductase</keyword>
<evidence type="ECO:0000256" key="1">
    <source>
        <dbReference type="ARBA" id="ARBA00023002"/>
    </source>
</evidence>
<dbReference type="SUPFAM" id="SSF51735">
    <property type="entry name" value="NAD(P)-binding Rossmann-fold domains"/>
    <property type="match status" value="1"/>
</dbReference>
<dbReference type="AlphaFoldDB" id="A0A939KM20"/>
<dbReference type="EMBL" id="JAFVMH010000002">
    <property type="protein sequence ID" value="MBO1324833.1"/>
    <property type="molecule type" value="Genomic_DNA"/>
</dbReference>
<sequence>MTATLVFYSKPDPFEPWADALKPLLPDLDIKRAEDIVQPEHVRFALVWNPPSGFFTDFPSLQLVVNLGAGVDKLLKRDDLPDIPIVRLQDREMARMMASYALFAVIRHARDIPHFENAKIRREWSYIHPRPASEVHVAVLGLGQLGGLVATEIARQGYVTHGWATRPKDLPGVNIVTGQNELHKLLAKADIVVSMLPLTPDTYHLLDASAFKSMKQGAAFINLSRGEVVDEPALIAALRSGYLSGATLDVFEQEPLAPQSPLWELPNVLITPHLASVALPRSAAPEIAAAIRAVQAETPLNNYVRRDLGY</sequence>
<accession>A0A939KM20</accession>
<feature type="domain" description="D-isomer specific 2-hydroxyacid dehydrogenase NAD-binding" evidence="3">
    <location>
        <begin position="104"/>
        <end position="275"/>
    </location>
</feature>
<dbReference type="PANTHER" id="PTHR43333">
    <property type="entry name" value="2-HACID_DH_C DOMAIN-CONTAINING PROTEIN"/>
    <property type="match status" value="1"/>
</dbReference>
<keyword evidence="5" id="KW-1185">Reference proteome</keyword>
<name>A0A939KM20_9PROT</name>
<dbReference type="GO" id="GO:0016491">
    <property type="term" value="F:oxidoreductase activity"/>
    <property type="evidence" value="ECO:0007669"/>
    <property type="project" value="UniProtKB-KW"/>
</dbReference>